<dbReference type="STRING" id="33114.A0A2G2X7S4"/>
<feature type="compositionally biased region" description="Basic and acidic residues" evidence="1">
    <location>
        <begin position="274"/>
        <end position="283"/>
    </location>
</feature>
<protein>
    <submittedName>
        <fullName evidence="2">Uncharacterized protein</fullName>
    </submittedName>
</protein>
<dbReference type="PANTHER" id="PTHR37258">
    <property type="entry name" value="FANTOM PROTEIN"/>
    <property type="match status" value="1"/>
</dbReference>
<feature type="region of interest" description="Disordered" evidence="1">
    <location>
        <begin position="33"/>
        <end position="85"/>
    </location>
</feature>
<feature type="region of interest" description="Disordered" evidence="1">
    <location>
        <begin position="274"/>
        <end position="297"/>
    </location>
</feature>
<dbReference type="AlphaFoldDB" id="A0A2G2X7S4"/>
<evidence type="ECO:0000313" key="3">
    <source>
        <dbReference type="Proteomes" id="UP000224567"/>
    </source>
</evidence>
<feature type="compositionally biased region" description="Polar residues" evidence="1">
    <location>
        <begin position="333"/>
        <end position="345"/>
    </location>
</feature>
<proteinExistence type="predicted"/>
<name>A0A2G2X7S4_CAPBA</name>
<accession>A0A2G2X7S4</accession>
<dbReference type="EMBL" id="MLFT02000003">
    <property type="protein sequence ID" value="PHT53564.1"/>
    <property type="molecule type" value="Genomic_DNA"/>
</dbReference>
<comment type="caution">
    <text evidence="2">The sequence shown here is derived from an EMBL/GenBank/DDBJ whole genome shotgun (WGS) entry which is preliminary data.</text>
</comment>
<keyword evidence="3" id="KW-1185">Reference proteome</keyword>
<evidence type="ECO:0000256" key="1">
    <source>
        <dbReference type="SAM" id="MobiDB-lite"/>
    </source>
</evidence>
<sequence length="345" mass="37898">MVCTHKSSGSNWLDRLRLSKGFSLPEHNNIDQFLAQHTPGGPDSLSNNSNAGSESSSDPVPVRTVNEPGLRNDQAPAAPNNTGDKEEMCNVVTNVLSDLFCMGESVKFSKVNGKKASRKQKNPKYFASSGINSNAEGGKRKEEAASVEKCPVGVKDSSQVKVLEQSDDLNLVEEEEDKSQDNLMGFSRTEVTVIDTSFAPWKFEKLLFRKKNVWKVRDRKGKSMNFGKKKRKATNDDDGGKKKQKVIIRGEDGHAANGGVCKYSVNEKLQLNDKLEESSKRTSDSVGQASKKKHGYLKLKKASSSVVLIKNIPPPSKKNGTGIAKNFLKPSDRQCQLNNQPNTVV</sequence>
<dbReference type="OrthoDB" id="684590at2759"/>
<feature type="region of interest" description="Disordered" evidence="1">
    <location>
        <begin position="310"/>
        <end position="345"/>
    </location>
</feature>
<feature type="region of interest" description="Disordered" evidence="1">
    <location>
        <begin position="114"/>
        <end position="150"/>
    </location>
</feature>
<dbReference type="PANTHER" id="PTHR37258:SF1">
    <property type="entry name" value="FANTOM PROTEIN"/>
    <property type="match status" value="1"/>
</dbReference>
<organism evidence="2 3">
    <name type="scientific">Capsicum baccatum</name>
    <name type="common">Peruvian pepper</name>
    <dbReference type="NCBI Taxonomy" id="33114"/>
    <lineage>
        <taxon>Eukaryota</taxon>
        <taxon>Viridiplantae</taxon>
        <taxon>Streptophyta</taxon>
        <taxon>Embryophyta</taxon>
        <taxon>Tracheophyta</taxon>
        <taxon>Spermatophyta</taxon>
        <taxon>Magnoliopsida</taxon>
        <taxon>eudicotyledons</taxon>
        <taxon>Gunneridae</taxon>
        <taxon>Pentapetalae</taxon>
        <taxon>asterids</taxon>
        <taxon>lamiids</taxon>
        <taxon>Solanales</taxon>
        <taxon>Solanaceae</taxon>
        <taxon>Solanoideae</taxon>
        <taxon>Capsiceae</taxon>
        <taxon>Capsicum</taxon>
    </lineage>
</organism>
<feature type="compositionally biased region" description="Low complexity" evidence="1">
    <location>
        <begin position="44"/>
        <end position="57"/>
    </location>
</feature>
<reference evidence="3" key="2">
    <citation type="journal article" date="2017" name="J. Anim. Genet.">
        <title>Multiple reference genome sequences of hot pepper reveal the massive evolution of plant disease resistance genes by retroduplication.</title>
        <authorList>
            <person name="Kim S."/>
            <person name="Park J."/>
            <person name="Yeom S.-I."/>
            <person name="Kim Y.-M."/>
            <person name="Seo E."/>
            <person name="Kim K.-T."/>
            <person name="Kim M.-S."/>
            <person name="Lee J.M."/>
            <person name="Cheong K."/>
            <person name="Shin H.-S."/>
            <person name="Kim S.-B."/>
            <person name="Han K."/>
            <person name="Lee J."/>
            <person name="Park M."/>
            <person name="Lee H.-A."/>
            <person name="Lee H.-Y."/>
            <person name="Lee Y."/>
            <person name="Oh S."/>
            <person name="Lee J.H."/>
            <person name="Choi E."/>
            <person name="Choi E."/>
            <person name="Lee S.E."/>
            <person name="Jeon J."/>
            <person name="Kim H."/>
            <person name="Choi G."/>
            <person name="Song H."/>
            <person name="Lee J."/>
            <person name="Lee S.-C."/>
            <person name="Kwon J.-K."/>
            <person name="Lee H.-Y."/>
            <person name="Koo N."/>
            <person name="Hong Y."/>
            <person name="Kim R.W."/>
            <person name="Kang W.-H."/>
            <person name="Huh J.H."/>
            <person name="Kang B.-C."/>
            <person name="Yang T.-J."/>
            <person name="Lee Y.-H."/>
            <person name="Bennetzen J.L."/>
            <person name="Choi D."/>
        </authorList>
    </citation>
    <scope>NUCLEOTIDE SEQUENCE [LARGE SCALE GENOMIC DNA]</scope>
    <source>
        <strain evidence="3">cv. PBC81</strain>
    </source>
</reference>
<dbReference type="Proteomes" id="UP000224567">
    <property type="component" value="Unassembled WGS sequence"/>
</dbReference>
<reference evidence="2 3" key="1">
    <citation type="journal article" date="2017" name="Genome Biol.">
        <title>New reference genome sequences of hot pepper reveal the massive evolution of plant disease-resistance genes by retroduplication.</title>
        <authorList>
            <person name="Kim S."/>
            <person name="Park J."/>
            <person name="Yeom S.I."/>
            <person name="Kim Y.M."/>
            <person name="Seo E."/>
            <person name="Kim K.T."/>
            <person name="Kim M.S."/>
            <person name="Lee J.M."/>
            <person name="Cheong K."/>
            <person name="Shin H.S."/>
            <person name="Kim S.B."/>
            <person name="Han K."/>
            <person name="Lee J."/>
            <person name="Park M."/>
            <person name="Lee H.A."/>
            <person name="Lee H.Y."/>
            <person name="Lee Y."/>
            <person name="Oh S."/>
            <person name="Lee J.H."/>
            <person name="Choi E."/>
            <person name="Choi E."/>
            <person name="Lee S.E."/>
            <person name="Jeon J."/>
            <person name="Kim H."/>
            <person name="Choi G."/>
            <person name="Song H."/>
            <person name="Lee J."/>
            <person name="Lee S.C."/>
            <person name="Kwon J.K."/>
            <person name="Lee H.Y."/>
            <person name="Koo N."/>
            <person name="Hong Y."/>
            <person name="Kim R.W."/>
            <person name="Kang W.H."/>
            <person name="Huh J.H."/>
            <person name="Kang B.C."/>
            <person name="Yang T.J."/>
            <person name="Lee Y.H."/>
            <person name="Bennetzen J.L."/>
            <person name="Choi D."/>
        </authorList>
    </citation>
    <scope>NUCLEOTIDE SEQUENCE [LARGE SCALE GENOMIC DNA]</scope>
    <source>
        <strain evidence="3">cv. PBC81</strain>
    </source>
</reference>
<feature type="compositionally biased region" description="Basic and acidic residues" evidence="1">
    <location>
        <begin position="137"/>
        <end position="146"/>
    </location>
</feature>
<gene>
    <name evidence="2" type="ORF">CQW23_08026</name>
</gene>
<evidence type="ECO:0000313" key="2">
    <source>
        <dbReference type="EMBL" id="PHT53564.1"/>
    </source>
</evidence>